<organism evidence="8 9">
    <name type="scientific">Calycina marina</name>
    <dbReference type="NCBI Taxonomy" id="1763456"/>
    <lineage>
        <taxon>Eukaryota</taxon>
        <taxon>Fungi</taxon>
        <taxon>Dikarya</taxon>
        <taxon>Ascomycota</taxon>
        <taxon>Pezizomycotina</taxon>
        <taxon>Leotiomycetes</taxon>
        <taxon>Helotiales</taxon>
        <taxon>Pezizellaceae</taxon>
        <taxon>Calycina</taxon>
    </lineage>
</organism>
<feature type="compositionally biased region" description="Basic and acidic residues" evidence="5">
    <location>
        <begin position="497"/>
        <end position="507"/>
    </location>
</feature>
<name>A0A9P7ZA16_9HELO</name>
<dbReference type="Pfam" id="PF16016">
    <property type="entry name" value="VASt"/>
    <property type="match status" value="1"/>
</dbReference>
<evidence type="ECO:0000256" key="5">
    <source>
        <dbReference type="SAM" id="MobiDB-lite"/>
    </source>
</evidence>
<dbReference type="InterPro" id="IPR004148">
    <property type="entry name" value="BAR_dom"/>
</dbReference>
<evidence type="ECO:0000259" key="7">
    <source>
        <dbReference type="PROSITE" id="PS51778"/>
    </source>
</evidence>
<feature type="region of interest" description="Disordered" evidence="5">
    <location>
        <begin position="656"/>
        <end position="706"/>
    </location>
</feature>
<dbReference type="FunFam" id="2.30.29.30:FF:000349">
    <property type="entry name" value="Transcription factor SipA3"/>
    <property type="match status" value="1"/>
</dbReference>
<keyword evidence="9" id="KW-1185">Reference proteome</keyword>
<feature type="compositionally biased region" description="Polar residues" evidence="5">
    <location>
        <begin position="656"/>
        <end position="668"/>
    </location>
</feature>
<evidence type="ECO:0000313" key="9">
    <source>
        <dbReference type="Proteomes" id="UP000887226"/>
    </source>
</evidence>
<dbReference type="Proteomes" id="UP000887226">
    <property type="component" value="Unassembled WGS sequence"/>
</dbReference>
<evidence type="ECO:0000256" key="4">
    <source>
        <dbReference type="ARBA" id="ARBA00023136"/>
    </source>
</evidence>
<dbReference type="InterPro" id="IPR001849">
    <property type="entry name" value="PH_domain"/>
</dbReference>
<feature type="region of interest" description="Disordered" evidence="5">
    <location>
        <begin position="1367"/>
        <end position="1397"/>
    </location>
</feature>
<feature type="compositionally biased region" description="Basic and acidic residues" evidence="5">
    <location>
        <begin position="1384"/>
        <end position="1397"/>
    </location>
</feature>
<dbReference type="Pfam" id="PF16746">
    <property type="entry name" value="BAR_3"/>
    <property type="match status" value="1"/>
</dbReference>
<evidence type="ECO:0000259" key="6">
    <source>
        <dbReference type="PROSITE" id="PS50003"/>
    </source>
</evidence>
<dbReference type="PANTHER" id="PTHR14248">
    <property type="entry name" value="CYCLIN Y, ISOFORM A"/>
    <property type="match status" value="1"/>
</dbReference>
<comment type="subcellular location">
    <subcellularLocation>
        <location evidence="1">Membrane</location>
    </subcellularLocation>
</comment>
<dbReference type="GO" id="GO:0005737">
    <property type="term" value="C:cytoplasm"/>
    <property type="evidence" value="ECO:0007669"/>
    <property type="project" value="InterPro"/>
</dbReference>
<reference evidence="8" key="1">
    <citation type="journal article" date="2021" name="IMA Fungus">
        <title>Genomic characterization of three marine fungi, including Emericellopsis atlantica sp. nov. with signatures of a generalist lifestyle and marine biomass degradation.</title>
        <authorList>
            <person name="Hagestad O.C."/>
            <person name="Hou L."/>
            <person name="Andersen J.H."/>
            <person name="Hansen E.H."/>
            <person name="Altermark B."/>
            <person name="Li C."/>
            <person name="Kuhnert E."/>
            <person name="Cox R.J."/>
            <person name="Crous P.W."/>
            <person name="Spatafora J.W."/>
            <person name="Lail K."/>
            <person name="Amirebrahimi M."/>
            <person name="Lipzen A."/>
            <person name="Pangilinan J."/>
            <person name="Andreopoulos W."/>
            <person name="Hayes R.D."/>
            <person name="Ng V."/>
            <person name="Grigoriev I.V."/>
            <person name="Jackson S.A."/>
            <person name="Sutton T.D.S."/>
            <person name="Dobson A.D.W."/>
            <person name="Rama T."/>
        </authorList>
    </citation>
    <scope>NUCLEOTIDE SEQUENCE</scope>
    <source>
        <strain evidence="8">TRa3180A</strain>
    </source>
</reference>
<feature type="domain" description="PH" evidence="6">
    <location>
        <begin position="312"/>
        <end position="413"/>
    </location>
</feature>
<feature type="region of interest" description="Disordered" evidence="5">
    <location>
        <begin position="447"/>
        <end position="507"/>
    </location>
</feature>
<sequence length="1430" mass="160147">MSDTEQKQPVPQAAKRSLSLIPAGLKEAALDSPSFRATAVHFADQVEIVEKWLDAYVKSISKLVHDVSALEETFNSFLLRSVPPSNVSEAVLDHDYTLLAMKRFGEGSREWWSQAIFGMKKMESNVVDPIKSFMSGELRNFKDARKYLEQSQKTFDITLARYVGQSKTKEPSSLREDAFQVHETRKSYLKASLDFCGLAPQLRYTIDKLLVKISSDQWREMKRSREVGLDSFAIWGAEMDRVRGWSREMEAGEGVFRRELQIARRDIAETAAQASKPSRELEDYNLSTVAFLGSKGGPSTLNLQSQGKEDESSEKQGWLFLRILSGKPARTTWARRWFYVKNGMFGWLVQGAVSGGVEESEKIGVLLCNVKPAVQEDRRFCFEVMTKNATIMVQAETQGQLMKWLGTFELAKNKSLEASANDSYQHPGGIDPAFAITQPSIPEFAAKTVDGGHAPHDEPGQTLDKANTLPVPGGPDGGHIASRSSSFDVTSSRKFSTGREEGESGRDHATRLMQKLDIHRKSTIIPEDKPSASSPASAGGIASLISASHNILPVYTGPPGVPMSPSVHQKLPTSPLPLPLKPAETHTTTLAPSTLANPPAATNLSKMAVIVSGERGIGIGRSDATGGMPSGIMANLWGSSNWGYINRLERGEITTQNYSDRSIPSSPNLAALEPSPNILDDENPKPDSGSTEQLKTSVSTSTVPASLPTPQYTHRKIVSMDTHGAHLQKHFKPEVFPSNYPLELKTQEAQFRMLFPNVSRDDKVLLVFRATWSPNEQHEFPGRVYVTQNDIYFYSHHLGLVLITGVSMESITEVTAAPGKNCDFLFLHLREEASEANFSRITIKTFLEPLRLLQNRLSYLIDISQSEDQMSLKDIMTALIKMENDDPTRSPSLESWEDVDVNTPIDDNTTAGRHRHRDLRHAVHIDKSVHPGRKNKDIAAFHLPPQPVIYVPENMQQKAVERTFEISTKALFHVMFGDKSTVFDILYHERRALRIARGPWTDIEGGIKRREFSFATDYTDIFRRTLHANVVDYQIIDIMNEHVCYVVTDQKTPWHLPHHRDFMLLSKIVITHVAKSRCKLAIFTKVDWNKVPKFSKNLVEKQALGDSALDALDLADVIAEQVRQLGSQGKAKKAVNIFGGVGQQTGISIYEPRRPGTSKRPLIKQRTLTHMVIETISSFTESMVSSVIMWIFAIVRSIWRITSANRIILLALFVSVLANAIFTSKDTHGWWAERNAAKFMSRLGVGPNPIMSKAIYLKDLDDALTAIPTELSGESGGKCYTQFKHLANVTDMDASYQTAGTAYSDSATRSTARRLRRTRQNLGSYRHELLVAMRVVNNVEREMIRVEWENWLTDETTKCRQTQILLTNNQTQPKTTASTKKDKKGMTKAEEEEKAQRMKELQTWHTEYCGDCMKDQELLREGRKFLAFGS</sequence>
<keyword evidence="2" id="KW-0812">Transmembrane</keyword>
<feature type="domain" description="VASt" evidence="7">
    <location>
        <begin position="955"/>
        <end position="1126"/>
    </location>
</feature>
<feature type="region of interest" description="Disordered" evidence="5">
    <location>
        <begin position="886"/>
        <end position="914"/>
    </location>
</feature>
<dbReference type="Gene3D" id="1.20.1270.60">
    <property type="entry name" value="Arfaptin homology (AH) domain/BAR domain"/>
    <property type="match status" value="1"/>
</dbReference>
<dbReference type="SUPFAM" id="SSF103657">
    <property type="entry name" value="BAR/IMD domain-like"/>
    <property type="match status" value="1"/>
</dbReference>
<accession>A0A9P7ZA16</accession>
<dbReference type="PROSITE" id="PS50003">
    <property type="entry name" value="PH_DOMAIN"/>
    <property type="match status" value="1"/>
</dbReference>
<proteinExistence type="predicted"/>
<keyword evidence="4" id="KW-0472">Membrane</keyword>
<dbReference type="InterPro" id="IPR039463">
    <property type="entry name" value="Sip3/Lam1_BAR"/>
</dbReference>
<dbReference type="GO" id="GO:0016020">
    <property type="term" value="C:membrane"/>
    <property type="evidence" value="ECO:0007669"/>
    <property type="project" value="UniProtKB-SubCell"/>
</dbReference>
<evidence type="ECO:0008006" key="10">
    <source>
        <dbReference type="Google" id="ProtNLM"/>
    </source>
</evidence>
<feature type="compositionally biased region" description="Polar residues" evidence="5">
    <location>
        <begin position="688"/>
        <end position="706"/>
    </location>
</feature>
<dbReference type="SUPFAM" id="SSF50729">
    <property type="entry name" value="PH domain-like"/>
    <property type="match status" value="1"/>
</dbReference>
<dbReference type="InterPro" id="IPR042067">
    <property type="entry name" value="Sip3_PH"/>
</dbReference>
<keyword evidence="3" id="KW-1133">Transmembrane helix</keyword>
<comment type="caution">
    <text evidence="8">The sequence shown here is derived from an EMBL/GenBank/DDBJ whole genome shotgun (WGS) entry which is preliminary data.</text>
</comment>
<dbReference type="InterPro" id="IPR031968">
    <property type="entry name" value="VASt"/>
</dbReference>
<dbReference type="CDD" id="cd13280">
    <property type="entry name" value="PH_SIP3"/>
    <property type="match status" value="1"/>
</dbReference>
<evidence type="ECO:0000256" key="3">
    <source>
        <dbReference type="ARBA" id="ARBA00022989"/>
    </source>
</evidence>
<gene>
    <name evidence="8" type="ORF">BJ878DRAFT_489868</name>
</gene>
<dbReference type="FunFam" id="1.20.1270.60:FF:000079">
    <property type="entry name" value="Transcription factor SipA3"/>
    <property type="match status" value="1"/>
</dbReference>
<evidence type="ECO:0000256" key="1">
    <source>
        <dbReference type="ARBA" id="ARBA00004370"/>
    </source>
</evidence>
<evidence type="ECO:0000256" key="2">
    <source>
        <dbReference type="ARBA" id="ARBA00022692"/>
    </source>
</evidence>
<dbReference type="OrthoDB" id="10070851at2759"/>
<dbReference type="Gene3D" id="2.30.29.30">
    <property type="entry name" value="Pleckstrin-homology domain (PH domain)/Phosphotyrosine-binding domain (PTB)"/>
    <property type="match status" value="1"/>
</dbReference>
<dbReference type="PROSITE" id="PS51778">
    <property type="entry name" value="VAST"/>
    <property type="match status" value="1"/>
</dbReference>
<dbReference type="CDD" id="cd07609">
    <property type="entry name" value="BAR_SIP3_fungi"/>
    <property type="match status" value="1"/>
</dbReference>
<protein>
    <recommendedName>
        <fullName evidence="10">PH domain-containing protein</fullName>
    </recommendedName>
</protein>
<feature type="compositionally biased region" description="Low complexity" evidence="5">
    <location>
        <begin position="482"/>
        <end position="495"/>
    </location>
</feature>
<evidence type="ECO:0000313" key="8">
    <source>
        <dbReference type="EMBL" id="KAG9248096.1"/>
    </source>
</evidence>
<dbReference type="InterPro" id="IPR027267">
    <property type="entry name" value="AH/BAR_dom_sf"/>
</dbReference>
<dbReference type="SMART" id="SM00233">
    <property type="entry name" value="PH"/>
    <property type="match status" value="1"/>
</dbReference>
<dbReference type="EMBL" id="MU253756">
    <property type="protein sequence ID" value="KAG9248096.1"/>
    <property type="molecule type" value="Genomic_DNA"/>
</dbReference>
<dbReference type="InterPro" id="IPR011993">
    <property type="entry name" value="PH-like_dom_sf"/>
</dbReference>